<evidence type="ECO:0000313" key="2">
    <source>
        <dbReference type="EMBL" id="EEZ93252.1"/>
    </source>
</evidence>
<dbReference type="Proteomes" id="UP000009375">
    <property type="component" value="Unassembled WGS sequence"/>
</dbReference>
<dbReference type="EMBL" id="GG730040">
    <property type="protein sequence ID" value="EEZ93252.1"/>
    <property type="molecule type" value="Genomic_DNA"/>
</dbReference>
<organism evidence="2 3">
    <name type="scientific">Candidatus Parvarchaeum acidiphilum ARMAN-4</name>
    <dbReference type="NCBI Taxonomy" id="662760"/>
    <lineage>
        <taxon>Archaea</taxon>
        <taxon>Candidatus Parvarchaeota</taxon>
        <taxon>Candidatus Parvarchaeum</taxon>
    </lineage>
</organism>
<dbReference type="PANTHER" id="PTHR43196">
    <property type="entry name" value="SULFATE ADENYLYLTRANSFERASE SUBUNIT 2"/>
    <property type="match status" value="1"/>
</dbReference>
<dbReference type="GO" id="GO:0003824">
    <property type="term" value="F:catalytic activity"/>
    <property type="evidence" value="ECO:0007669"/>
    <property type="project" value="InterPro"/>
</dbReference>
<reference evidence="2 3" key="1">
    <citation type="journal article" date="2010" name="Proc. Natl. Acad. Sci. U.S.A.">
        <title>Enigmatic, ultrasmall, uncultivated Archaea.</title>
        <authorList>
            <person name="Baker B.J."/>
            <person name="Comolli L.R."/>
            <person name="Dick G.J."/>
            <person name="Hauser L.J."/>
            <person name="Hyatt D."/>
            <person name="Dill B.D."/>
            <person name="Land M.L."/>
            <person name="Verberkmoes N.C."/>
            <person name="Hettich R.L."/>
            <person name="Banfield J.F."/>
        </authorList>
    </citation>
    <scope>NUCLEOTIDE SEQUENCE [LARGE SCALE GENOMIC DNA]</scope>
</reference>
<dbReference type="Gene3D" id="3.40.50.620">
    <property type="entry name" value="HUPs"/>
    <property type="match status" value="1"/>
</dbReference>
<dbReference type="AlphaFoldDB" id="D2EEN4"/>
<name>D2EEN4_PARA4</name>
<gene>
    <name evidence="2" type="ORF">BJBARM4_0182</name>
</gene>
<dbReference type="PANTHER" id="PTHR43196:SF1">
    <property type="entry name" value="SULFATE ADENYLYLTRANSFERASE SUBUNIT 2"/>
    <property type="match status" value="1"/>
</dbReference>
<accession>D2EEN4</accession>
<feature type="domain" description="Phosphoadenosine phosphosulphate reductase" evidence="1">
    <location>
        <begin position="40"/>
        <end position="231"/>
    </location>
</feature>
<proteinExistence type="predicted"/>
<sequence length="276" mass="32006">MENEQYSVKKQRVEGGLSLEAKEDIALIVIKDALKRYNRPTVVWSAGKDSTVVLDLVRRACKDLGMQLPPALFIDHGQHYDETMKMLEDISKGWGFKMVYAKNEDVIKNVGKDNKIKLSSLNKINQDEAKRIGFNGEEFEYSLETEIGNHLLKTVAMNMAIEKYRFDALFTGVRWDENEARSTEVFISPRTHPDHVRVQPILPFAERNVWEYIFKYKLPTHPLYKLGYRSIDGKLDSKKTSDLPAWEQDLEHTKERAGRSQDKEGVMEKLRLFGYM</sequence>
<dbReference type="InterPro" id="IPR014729">
    <property type="entry name" value="Rossmann-like_a/b/a_fold"/>
</dbReference>
<evidence type="ECO:0000259" key="1">
    <source>
        <dbReference type="Pfam" id="PF01507"/>
    </source>
</evidence>
<dbReference type="InterPro" id="IPR050128">
    <property type="entry name" value="Sulfate_adenylyltrnsfr_sub2"/>
</dbReference>
<dbReference type="InterPro" id="IPR002500">
    <property type="entry name" value="PAPS_reduct_dom"/>
</dbReference>
<protein>
    <submittedName>
        <fullName evidence="2">Phosphoadenosine phosphosulfate reductase</fullName>
    </submittedName>
</protein>
<dbReference type="SUPFAM" id="SSF52402">
    <property type="entry name" value="Adenine nucleotide alpha hydrolases-like"/>
    <property type="match status" value="1"/>
</dbReference>
<dbReference type="Pfam" id="PF01507">
    <property type="entry name" value="PAPS_reduct"/>
    <property type="match status" value="1"/>
</dbReference>
<evidence type="ECO:0000313" key="3">
    <source>
        <dbReference type="Proteomes" id="UP000009375"/>
    </source>
</evidence>